<name>A0A0E9WCD4_ANGAN</name>
<accession>A0A0E9WCD4</accession>
<reference evidence="1" key="2">
    <citation type="journal article" date="2015" name="Fish Shellfish Immunol.">
        <title>Early steps in the European eel (Anguilla anguilla)-Vibrio vulnificus interaction in the gills: Role of the RtxA13 toxin.</title>
        <authorList>
            <person name="Callol A."/>
            <person name="Pajuelo D."/>
            <person name="Ebbesson L."/>
            <person name="Teles M."/>
            <person name="MacKenzie S."/>
            <person name="Amaro C."/>
        </authorList>
    </citation>
    <scope>NUCLEOTIDE SEQUENCE</scope>
</reference>
<dbReference type="AlphaFoldDB" id="A0A0E9WCD4"/>
<reference evidence="1" key="1">
    <citation type="submission" date="2014-11" db="EMBL/GenBank/DDBJ databases">
        <authorList>
            <person name="Amaro Gonzalez C."/>
        </authorList>
    </citation>
    <scope>NUCLEOTIDE SEQUENCE</scope>
</reference>
<dbReference type="EMBL" id="GBXM01020621">
    <property type="protein sequence ID" value="JAH87956.1"/>
    <property type="molecule type" value="Transcribed_RNA"/>
</dbReference>
<organism evidence="1">
    <name type="scientific">Anguilla anguilla</name>
    <name type="common">European freshwater eel</name>
    <name type="synonym">Muraena anguilla</name>
    <dbReference type="NCBI Taxonomy" id="7936"/>
    <lineage>
        <taxon>Eukaryota</taxon>
        <taxon>Metazoa</taxon>
        <taxon>Chordata</taxon>
        <taxon>Craniata</taxon>
        <taxon>Vertebrata</taxon>
        <taxon>Euteleostomi</taxon>
        <taxon>Actinopterygii</taxon>
        <taxon>Neopterygii</taxon>
        <taxon>Teleostei</taxon>
        <taxon>Anguilliformes</taxon>
        <taxon>Anguillidae</taxon>
        <taxon>Anguilla</taxon>
    </lineage>
</organism>
<sequence>MIRDIASKLHQGVGFLSLYLKDRHRNVSMFKCSRPYKPRLYILPN</sequence>
<protein>
    <submittedName>
        <fullName evidence="1">Uncharacterized protein</fullName>
    </submittedName>
</protein>
<proteinExistence type="predicted"/>
<evidence type="ECO:0000313" key="1">
    <source>
        <dbReference type="EMBL" id="JAH87956.1"/>
    </source>
</evidence>